<protein>
    <submittedName>
        <fullName evidence="2">Uncharacterized protein</fullName>
    </submittedName>
</protein>
<dbReference type="EMBL" id="JAFDVH010000010">
    <property type="protein sequence ID" value="KAG7469037.1"/>
    <property type="molecule type" value="Genomic_DNA"/>
</dbReference>
<feature type="region of interest" description="Disordered" evidence="1">
    <location>
        <begin position="99"/>
        <end position="148"/>
    </location>
</feature>
<feature type="compositionally biased region" description="Basic and acidic residues" evidence="1">
    <location>
        <begin position="128"/>
        <end position="144"/>
    </location>
</feature>
<evidence type="ECO:0000256" key="1">
    <source>
        <dbReference type="SAM" id="MobiDB-lite"/>
    </source>
</evidence>
<keyword evidence="3" id="KW-1185">Reference proteome</keyword>
<proteinExistence type="predicted"/>
<dbReference type="AlphaFoldDB" id="A0A9D3TBB4"/>
<feature type="compositionally biased region" description="Polar residues" evidence="1">
    <location>
        <begin position="111"/>
        <end position="127"/>
    </location>
</feature>
<accession>A0A9D3TBB4</accession>
<organism evidence="2 3">
    <name type="scientific">Megalops atlanticus</name>
    <name type="common">Tarpon</name>
    <name type="synonym">Clupea gigantea</name>
    <dbReference type="NCBI Taxonomy" id="7932"/>
    <lineage>
        <taxon>Eukaryota</taxon>
        <taxon>Metazoa</taxon>
        <taxon>Chordata</taxon>
        <taxon>Craniata</taxon>
        <taxon>Vertebrata</taxon>
        <taxon>Euteleostomi</taxon>
        <taxon>Actinopterygii</taxon>
        <taxon>Neopterygii</taxon>
        <taxon>Teleostei</taxon>
        <taxon>Elopiformes</taxon>
        <taxon>Megalopidae</taxon>
        <taxon>Megalops</taxon>
    </lineage>
</organism>
<reference evidence="2" key="1">
    <citation type="submission" date="2021-01" db="EMBL/GenBank/DDBJ databases">
        <authorList>
            <person name="Zahm M."/>
            <person name="Roques C."/>
            <person name="Cabau C."/>
            <person name="Klopp C."/>
            <person name="Donnadieu C."/>
            <person name="Jouanno E."/>
            <person name="Lampietro C."/>
            <person name="Louis A."/>
            <person name="Herpin A."/>
            <person name="Echchiki A."/>
            <person name="Berthelot C."/>
            <person name="Parey E."/>
            <person name="Roest-Crollius H."/>
            <person name="Braasch I."/>
            <person name="Postlethwait J."/>
            <person name="Bobe J."/>
            <person name="Montfort J."/>
            <person name="Bouchez O."/>
            <person name="Begum T."/>
            <person name="Mejri S."/>
            <person name="Adams A."/>
            <person name="Chen W.-J."/>
            <person name="Guiguen Y."/>
        </authorList>
    </citation>
    <scope>NUCLEOTIDE SEQUENCE</scope>
    <source>
        <strain evidence="2">YG-15Mar2019-1</strain>
        <tissue evidence="2">Brain</tissue>
    </source>
</reference>
<name>A0A9D3TBB4_MEGAT</name>
<sequence length="287" mass="31322">MEWRVSGLRVTNSTDRVIREEQLGSAGLRSSLTMRHSQGDTPTLLCLSTNTLGSSGLQLHLPSPDTPSVLSSTGFLLIGVLLGASVTGLLCGLTLKQPREPLRDSGKHADQVQSNDDTAAVTDLTQVDTEHLSLTERSPAKEEEPIYANCSMVTERKEEEEEGKVHSGSDVQTQIQTEIQNQADGDTGQVKDIPKDAGEEGNSLYACVATIRKTKKVKKEQQEQGVSLDSYLAEERCILGDSGRRAQILEMGGMDSLYEEMSERKKKESKGECVYADVVFKSKDTQS</sequence>
<evidence type="ECO:0000313" key="2">
    <source>
        <dbReference type="EMBL" id="KAG7469037.1"/>
    </source>
</evidence>
<dbReference type="OrthoDB" id="6413693at2759"/>
<gene>
    <name evidence="2" type="ORF">MATL_G00124600</name>
</gene>
<dbReference type="Proteomes" id="UP001046870">
    <property type="component" value="Chromosome 10"/>
</dbReference>
<feature type="compositionally biased region" description="Basic and acidic residues" evidence="1">
    <location>
        <begin position="99"/>
        <end position="110"/>
    </location>
</feature>
<evidence type="ECO:0000313" key="3">
    <source>
        <dbReference type="Proteomes" id="UP001046870"/>
    </source>
</evidence>
<comment type="caution">
    <text evidence="2">The sequence shown here is derived from an EMBL/GenBank/DDBJ whole genome shotgun (WGS) entry which is preliminary data.</text>
</comment>